<sequence>MIVIDSVFRMQHVCIREKKVPLSLKASGSACTSYKRAMQCVTGDSSGTLIRIVECCDGYHTSDIRKGCTPFDAPETLDELLDGRNVCIEALKLKNTKFTTLLIPDSESCLTNDTDNRNWDEYILEQPYRSYEMLNSQKLPTRKPGVFVIVSRNPERTDLDDKPLLNCIKIVDEDLEWRNGTVQLLSAPLPIATNQTLLEIIKSDPNFSAFNALLTDDLQERLASSTHISTVFVFSNETFASFSPSLQTRLYQRKGCARELIKEHIYDGTLCSLFEGSDVTSITGIKHHFYKQRDGNNTELIRLDNGRILNTDRVASNGVIHIIDDIILREQSAIDWRDYLEFSGLEFLKIVERNIGHEDEPVAIFVPPNDSFRNLTDEKSFVMNHIVISDSHVTNKLIETAYGSKIPSLVKSPTPLFGCTKTIKPPTKYCNTTIYTIDAPLPNTTNTLEELITDRREFSMFASLFNDSSVNLENDRLYTIFLPSNDALSNNQIRALKMNKTLANDFVQRHIFEGLLCSKNLQARSGDGKFPVVLKNFRGEYYDGRKVGEKITIGGTDLQDVDILAVNGILHILESPLQSQTTRRHHTLCSVLDFI</sequence>
<dbReference type="Pfam" id="PF02469">
    <property type="entry name" value="Fasciclin"/>
    <property type="match status" value="2"/>
</dbReference>
<keyword evidence="2" id="KW-1185">Reference proteome</keyword>
<dbReference type="InterPro" id="IPR050904">
    <property type="entry name" value="Adhesion/Biosynth-related"/>
</dbReference>
<dbReference type="Proteomes" id="UP000050640">
    <property type="component" value="Unplaced"/>
</dbReference>
<dbReference type="PANTHER" id="PTHR10900:SF124">
    <property type="entry name" value="FI05614P"/>
    <property type="match status" value="1"/>
</dbReference>
<dbReference type="GO" id="GO:0030198">
    <property type="term" value="P:extracellular matrix organization"/>
    <property type="evidence" value="ECO:0007669"/>
    <property type="project" value="TreeGrafter"/>
</dbReference>
<dbReference type="AlphaFoldDB" id="A0A158Q7R1"/>
<protein>
    <submittedName>
        <fullName evidence="3">FAS1 domain-containing protein</fullName>
    </submittedName>
</protein>
<dbReference type="GO" id="GO:0031012">
    <property type="term" value="C:extracellular matrix"/>
    <property type="evidence" value="ECO:0007669"/>
    <property type="project" value="TreeGrafter"/>
</dbReference>
<organism evidence="2 3">
    <name type="scientific">Elaeophora elaphi</name>
    <dbReference type="NCBI Taxonomy" id="1147741"/>
    <lineage>
        <taxon>Eukaryota</taxon>
        <taxon>Metazoa</taxon>
        <taxon>Ecdysozoa</taxon>
        <taxon>Nematoda</taxon>
        <taxon>Chromadorea</taxon>
        <taxon>Rhabditida</taxon>
        <taxon>Spirurina</taxon>
        <taxon>Spiruromorpha</taxon>
        <taxon>Filarioidea</taxon>
        <taxon>Onchocercidae</taxon>
        <taxon>Elaeophora</taxon>
    </lineage>
</organism>
<dbReference type="InterPro" id="IPR000782">
    <property type="entry name" value="FAS1_domain"/>
</dbReference>
<dbReference type="GO" id="GO:0005615">
    <property type="term" value="C:extracellular space"/>
    <property type="evidence" value="ECO:0007669"/>
    <property type="project" value="TreeGrafter"/>
</dbReference>
<evidence type="ECO:0000259" key="1">
    <source>
        <dbReference type="PROSITE" id="PS50213"/>
    </source>
</evidence>
<dbReference type="PROSITE" id="PS50213">
    <property type="entry name" value="FAS1"/>
    <property type="match status" value="3"/>
</dbReference>
<dbReference type="InterPro" id="IPR036378">
    <property type="entry name" value="FAS1_dom_sf"/>
</dbReference>
<accession>A0A158Q7R1</accession>
<dbReference type="GO" id="GO:0050839">
    <property type="term" value="F:cell adhesion molecule binding"/>
    <property type="evidence" value="ECO:0007669"/>
    <property type="project" value="TreeGrafter"/>
</dbReference>
<dbReference type="PANTHER" id="PTHR10900">
    <property type="entry name" value="PERIOSTIN-RELATED"/>
    <property type="match status" value="1"/>
</dbReference>
<evidence type="ECO:0000313" key="3">
    <source>
        <dbReference type="WBParaSite" id="EEL_0000530901-mRNA-1"/>
    </source>
</evidence>
<feature type="domain" description="FAS1" evidence="1">
    <location>
        <begin position="445"/>
        <end position="577"/>
    </location>
</feature>
<reference evidence="3" key="1">
    <citation type="submission" date="2016-04" db="UniProtKB">
        <authorList>
            <consortium name="WormBaseParasite"/>
        </authorList>
    </citation>
    <scope>IDENTIFICATION</scope>
</reference>
<dbReference type="WBParaSite" id="EEL_0000530901-mRNA-1">
    <property type="protein sequence ID" value="EEL_0000530901-mRNA-1"/>
    <property type="gene ID" value="EEL_0000530901"/>
</dbReference>
<dbReference type="STRING" id="1147741.A0A158Q7R1"/>
<feature type="domain" description="FAS1" evidence="1">
    <location>
        <begin position="320"/>
        <end position="441"/>
    </location>
</feature>
<dbReference type="GO" id="GO:0007155">
    <property type="term" value="P:cell adhesion"/>
    <property type="evidence" value="ECO:0007669"/>
    <property type="project" value="TreeGrafter"/>
</dbReference>
<evidence type="ECO:0000313" key="2">
    <source>
        <dbReference type="Proteomes" id="UP000050640"/>
    </source>
</evidence>
<dbReference type="SUPFAM" id="SSF82153">
    <property type="entry name" value="FAS1 domain"/>
    <property type="match status" value="3"/>
</dbReference>
<feature type="domain" description="FAS1" evidence="1">
    <location>
        <begin position="194"/>
        <end position="327"/>
    </location>
</feature>
<dbReference type="SMART" id="SM00554">
    <property type="entry name" value="FAS1"/>
    <property type="match status" value="3"/>
</dbReference>
<dbReference type="Gene3D" id="2.30.180.10">
    <property type="entry name" value="FAS1 domain"/>
    <property type="match status" value="2"/>
</dbReference>
<proteinExistence type="predicted"/>
<name>A0A158Q7R1_9BILA</name>